<keyword evidence="1" id="KW-1133">Transmembrane helix</keyword>
<sequence>MRAHLSMFPKWFVGIIAIFGFQLIVAMTGYFNFSVMLVNLALLFSAFAIREYKYNKIYFTLCLLLSISFVMIAVQAYTLS</sequence>
<dbReference type="AlphaFoldDB" id="A0A2V4V1T5"/>
<feature type="transmembrane region" description="Helical" evidence="1">
    <location>
        <begin position="57"/>
        <end position="77"/>
    </location>
</feature>
<protein>
    <submittedName>
        <fullName evidence="2">Uncharacterized protein</fullName>
    </submittedName>
</protein>
<dbReference type="EMBL" id="QJSW01000033">
    <property type="protein sequence ID" value="PYE42746.1"/>
    <property type="molecule type" value="Genomic_DNA"/>
</dbReference>
<comment type="caution">
    <text evidence="2">The sequence shown here is derived from an EMBL/GenBank/DDBJ whole genome shotgun (WGS) entry which is preliminary data.</text>
</comment>
<organism evidence="2 3">
    <name type="scientific">Paenibacillus barcinonensis</name>
    <dbReference type="NCBI Taxonomy" id="198119"/>
    <lineage>
        <taxon>Bacteria</taxon>
        <taxon>Bacillati</taxon>
        <taxon>Bacillota</taxon>
        <taxon>Bacilli</taxon>
        <taxon>Bacillales</taxon>
        <taxon>Paenibacillaceae</taxon>
        <taxon>Paenibacillus</taxon>
    </lineage>
</organism>
<proteinExistence type="predicted"/>
<evidence type="ECO:0000313" key="2">
    <source>
        <dbReference type="EMBL" id="PYE42746.1"/>
    </source>
</evidence>
<evidence type="ECO:0000313" key="3">
    <source>
        <dbReference type="Proteomes" id="UP000247790"/>
    </source>
</evidence>
<accession>A0A2V4V1T5</accession>
<gene>
    <name evidence="2" type="ORF">DFQ00_13331</name>
</gene>
<keyword evidence="1" id="KW-0812">Transmembrane</keyword>
<evidence type="ECO:0000256" key="1">
    <source>
        <dbReference type="SAM" id="Phobius"/>
    </source>
</evidence>
<name>A0A2V4V1T5_PAEBA</name>
<reference evidence="2 3" key="1">
    <citation type="submission" date="2018-06" db="EMBL/GenBank/DDBJ databases">
        <title>Genomic Encyclopedia of Type Strains, Phase III (KMG-III): the genomes of soil and plant-associated and newly described type strains.</title>
        <authorList>
            <person name="Whitman W."/>
        </authorList>
    </citation>
    <scope>NUCLEOTIDE SEQUENCE [LARGE SCALE GENOMIC DNA]</scope>
    <source>
        <strain evidence="2 3">CECT 7022</strain>
    </source>
</reference>
<keyword evidence="1" id="KW-0472">Membrane</keyword>
<dbReference type="Proteomes" id="UP000247790">
    <property type="component" value="Unassembled WGS sequence"/>
</dbReference>